<dbReference type="Pfam" id="PF14769">
    <property type="entry name" value="CLAMP"/>
    <property type="match status" value="1"/>
</dbReference>
<feature type="region of interest" description="Disordered" evidence="1">
    <location>
        <begin position="311"/>
        <end position="330"/>
    </location>
</feature>
<organism evidence="2 3">
    <name type="scientific">Rousettus aegyptiacus</name>
    <name type="common">Egyptian fruit bat</name>
    <name type="synonym">Pteropus aegyptiacus</name>
    <dbReference type="NCBI Taxonomy" id="9407"/>
    <lineage>
        <taxon>Eukaryota</taxon>
        <taxon>Metazoa</taxon>
        <taxon>Chordata</taxon>
        <taxon>Craniata</taxon>
        <taxon>Vertebrata</taxon>
        <taxon>Euteleostomi</taxon>
        <taxon>Mammalia</taxon>
        <taxon>Eutheria</taxon>
        <taxon>Laurasiatheria</taxon>
        <taxon>Chiroptera</taxon>
        <taxon>Yinpterochiroptera</taxon>
        <taxon>Pteropodoidea</taxon>
        <taxon>Pteropodidae</taxon>
        <taxon>Rousettinae</taxon>
        <taxon>Rousettus</taxon>
    </lineage>
</organism>
<dbReference type="AlphaFoldDB" id="A0A7J8EY14"/>
<gene>
    <name evidence="2" type="ORF">HJG63_002251</name>
</gene>
<name>A0A7J8EY14_ROUAE</name>
<comment type="caution">
    <text evidence="2">The sequence shown here is derived from an EMBL/GenBank/DDBJ whole genome shotgun (WGS) entry which is preliminary data.</text>
</comment>
<dbReference type="KEGG" id="ray:107503974"/>
<dbReference type="PANTHER" id="PTHR28457:SF1">
    <property type="entry name" value="CILIA- AND FLAGELLA-ASSOCIATED PROTEIN 119"/>
    <property type="match status" value="1"/>
</dbReference>
<sequence>MSHHKSSQRLRTPSELEQLCELRREPEEDLSSMDESATCMRTGLRTHSETAVSVEVDEDPAANLFPPPLPQPRICMWKYLDIHSMHRLEKTANVEEMREVLAELLGLGCPELSLRDAITLDLFSHALIFCRQQGFSLEQTSAACALLQDLHKACVATPLGNVEECYRYFTSVLFCHGVRRPPFSIDLFKEEQLLALADYVVNTYFRHFKLYKYVFTPQVRLDLSLTYIGLQQHKLWPEDETEKEGSKEVEEQAVTPQEEELETVVEAEQEPSQVSILRAYIKTQLNKELGQLQQLVEERFKASEERLNSKLTSLEQPFQLPPGKGKNKTK</sequence>
<evidence type="ECO:0000313" key="3">
    <source>
        <dbReference type="Proteomes" id="UP000593571"/>
    </source>
</evidence>
<dbReference type="PANTHER" id="PTHR28457">
    <property type="entry name" value="COILED-COIL DOMAIN-CONTAINING PROTEIN 189"/>
    <property type="match status" value="1"/>
</dbReference>
<proteinExistence type="predicted"/>
<dbReference type="Proteomes" id="UP000593571">
    <property type="component" value="Unassembled WGS sequence"/>
</dbReference>
<protein>
    <submittedName>
        <fullName evidence="2">Coiled-coil domain containing 189</fullName>
    </submittedName>
</protein>
<evidence type="ECO:0000313" key="2">
    <source>
        <dbReference type="EMBL" id="KAF6439999.1"/>
    </source>
</evidence>
<dbReference type="EMBL" id="JACASE010000008">
    <property type="protein sequence ID" value="KAF6439999.1"/>
    <property type="molecule type" value="Genomic_DNA"/>
</dbReference>
<keyword evidence="3" id="KW-1185">Reference proteome</keyword>
<accession>A0A7J8EY14</accession>
<dbReference type="OrthoDB" id="425082at2759"/>
<dbReference type="InterPro" id="IPR032727">
    <property type="entry name" value="CLAMP"/>
</dbReference>
<evidence type="ECO:0000256" key="1">
    <source>
        <dbReference type="SAM" id="MobiDB-lite"/>
    </source>
</evidence>
<reference evidence="2 3" key="1">
    <citation type="journal article" date="2020" name="Nature">
        <title>Six reference-quality genomes reveal evolution of bat adaptations.</title>
        <authorList>
            <person name="Jebb D."/>
            <person name="Huang Z."/>
            <person name="Pippel M."/>
            <person name="Hughes G.M."/>
            <person name="Lavrichenko K."/>
            <person name="Devanna P."/>
            <person name="Winkler S."/>
            <person name="Jermiin L.S."/>
            <person name="Skirmuntt E.C."/>
            <person name="Katzourakis A."/>
            <person name="Burkitt-Gray L."/>
            <person name="Ray D.A."/>
            <person name="Sullivan K.A.M."/>
            <person name="Roscito J.G."/>
            <person name="Kirilenko B.M."/>
            <person name="Davalos L.M."/>
            <person name="Corthals A.P."/>
            <person name="Power M.L."/>
            <person name="Jones G."/>
            <person name="Ransome R.D."/>
            <person name="Dechmann D.K.N."/>
            <person name="Locatelli A.G."/>
            <person name="Puechmaille S.J."/>
            <person name="Fedrigo O."/>
            <person name="Jarvis E.D."/>
            <person name="Hiller M."/>
            <person name="Vernes S.C."/>
            <person name="Myers E.W."/>
            <person name="Teeling E.C."/>
        </authorList>
    </citation>
    <scope>NUCLEOTIDE SEQUENCE [LARGE SCALE GENOMIC DNA]</scope>
    <source>
        <strain evidence="2">MRouAeg1</strain>
        <tissue evidence="2">Muscle</tissue>
    </source>
</reference>